<feature type="domain" description="MmgE/PrpD N-terminal" evidence="2">
    <location>
        <begin position="18"/>
        <end position="251"/>
    </location>
</feature>
<protein>
    <submittedName>
        <fullName evidence="4">2-methylcitrate dehydratase</fullName>
    </submittedName>
</protein>
<dbReference type="SUPFAM" id="SSF103378">
    <property type="entry name" value="2-methylcitrate dehydratase PrpD"/>
    <property type="match status" value="1"/>
</dbReference>
<dbReference type="Gene3D" id="3.30.1330.120">
    <property type="entry name" value="2-methylcitrate dehydratase PrpD"/>
    <property type="match status" value="1"/>
</dbReference>
<reference evidence="4 5" key="1">
    <citation type="journal article" date="2019" name="Emerg. Microbes Infect.">
        <title>Comprehensive subspecies identification of 175 nontuberculous mycobacteria species based on 7547 genomic profiles.</title>
        <authorList>
            <person name="Matsumoto Y."/>
            <person name="Kinjo T."/>
            <person name="Motooka D."/>
            <person name="Nabeya D."/>
            <person name="Jung N."/>
            <person name="Uechi K."/>
            <person name="Horii T."/>
            <person name="Iida T."/>
            <person name="Fujita J."/>
            <person name="Nakamura S."/>
        </authorList>
    </citation>
    <scope>NUCLEOTIDE SEQUENCE [LARGE SCALE GENOMIC DNA]</scope>
    <source>
        <strain evidence="4 5">JCM 14742</strain>
    </source>
</reference>
<dbReference type="InterPro" id="IPR045336">
    <property type="entry name" value="MmgE_PrpD_N"/>
</dbReference>
<dbReference type="InterPro" id="IPR005656">
    <property type="entry name" value="MmgE_PrpD"/>
</dbReference>
<accession>A0A7I7Z020</accession>
<organism evidence="4 5">
    <name type="scientific">Mycobacterium parmense</name>
    <dbReference type="NCBI Taxonomy" id="185642"/>
    <lineage>
        <taxon>Bacteria</taxon>
        <taxon>Bacillati</taxon>
        <taxon>Actinomycetota</taxon>
        <taxon>Actinomycetes</taxon>
        <taxon>Mycobacteriales</taxon>
        <taxon>Mycobacteriaceae</taxon>
        <taxon>Mycobacterium</taxon>
        <taxon>Mycobacterium simiae complex</taxon>
    </lineage>
</organism>
<gene>
    <name evidence="4" type="ORF">MPRM_37740</name>
</gene>
<comment type="similarity">
    <text evidence="1">Belongs to the PrpD family.</text>
</comment>
<feature type="domain" description="MmgE/PrpD C-terminal" evidence="3">
    <location>
        <begin position="274"/>
        <end position="449"/>
    </location>
</feature>
<name>A0A7I7Z020_9MYCO</name>
<dbReference type="Proteomes" id="UP000467105">
    <property type="component" value="Chromosome"/>
</dbReference>
<dbReference type="EMBL" id="AP022614">
    <property type="protein sequence ID" value="BBZ46493.1"/>
    <property type="molecule type" value="Genomic_DNA"/>
</dbReference>
<evidence type="ECO:0000313" key="4">
    <source>
        <dbReference type="EMBL" id="BBZ46493.1"/>
    </source>
</evidence>
<dbReference type="PANTHER" id="PTHR16943">
    <property type="entry name" value="2-METHYLCITRATE DEHYDRATASE-RELATED"/>
    <property type="match status" value="1"/>
</dbReference>
<dbReference type="InterPro" id="IPR036148">
    <property type="entry name" value="MmgE/PrpD_sf"/>
</dbReference>
<dbReference type="InterPro" id="IPR042188">
    <property type="entry name" value="MmgE/PrpD_sf_2"/>
</dbReference>
<sequence length="477" mass="51179">MALGTAEGEVARIYVVDDLAEFVVAAEPRDLSERSRALMKRNVLDSVACAVGSLDGELIATIREHTEQFSARPTATLVGGGRASVDQAAFFNAVLVRYPDLLDTYLTVGGLCHPADNFGAVLAVAEHTGAGGGDFLLALAVAYEIQCRFSAAVPVMARGLNHALQLAMSAAAGAAKLLDLNAGQTANAIAAATADNVSLATVHAEPVSQWKGISPAITGMRAVYATILAGRGITGPRSLFDGPHGLVQLFDRPIDMRTADRALSCVEQTYLKQYCSLIHGQVVIDAVLALRADNDLRGADVARVTLEVFQGAYDFAGGGAYGDKDQPRTKEQADYNLKYLSAVALLDGGVGPEQLENERVLRADVQDLLTRVEIEPAADLTADYPQRTAARVHIATHDGRHLRREQDDYEGSLTRPMSWERVVDKFNWLAEPFCDQTLREDIVTAVDRLDEVPVAELAGLLGAVSATARRRRSAPRF</sequence>
<dbReference type="GO" id="GO:0016829">
    <property type="term" value="F:lyase activity"/>
    <property type="evidence" value="ECO:0007669"/>
    <property type="project" value="InterPro"/>
</dbReference>
<evidence type="ECO:0000259" key="3">
    <source>
        <dbReference type="Pfam" id="PF19305"/>
    </source>
</evidence>
<dbReference type="InterPro" id="IPR042183">
    <property type="entry name" value="MmgE/PrpD_sf_1"/>
</dbReference>
<dbReference type="InterPro" id="IPR045337">
    <property type="entry name" value="MmgE_PrpD_C"/>
</dbReference>
<evidence type="ECO:0000259" key="2">
    <source>
        <dbReference type="Pfam" id="PF03972"/>
    </source>
</evidence>
<dbReference type="Pfam" id="PF19305">
    <property type="entry name" value="MmgE_PrpD_C"/>
    <property type="match status" value="1"/>
</dbReference>
<proteinExistence type="inferred from homology"/>
<dbReference type="PANTHER" id="PTHR16943:SF8">
    <property type="entry name" value="2-METHYLCITRATE DEHYDRATASE"/>
    <property type="match status" value="1"/>
</dbReference>
<dbReference type="Gene3D" id="1.10.4100.10">
    <property type="entry name" value="2-methylcitrate dehydratase PrpD"/>
    <property type="match status" value="1"/>
</dbReference>
<evidence type="ECO:0000256" key="1">
    <source>
        <dbReference type="ARBA" id="ARBA00006174"/>
    </source>
</evidence>
<evidence type="ECO:0000313" key="5">
    <source>
        <dbReference type="Proteomes" id="UP000467105"/>
    </source>
</evidence>
<keyword evidence="5" id="KW-1185">Reference proteome</keyword>
<dbReference type="Pfam" id="PF03972">
    <property type="entry name" value="MmgE_PrpD_N"/>
    <property type="match status" value="1"/>
</dbReference>
<dbReference type="AlphaFoldDB" id="A0A7I7Z020"/>